<accession>A0ABW1NK93</accession>
<dbReference type="PANTHER" id="PTHR33169:SF27">
    <property type="entry name" value="TRANSCRIPTIONAL REGULATOR PADR FAMILY PROTEIN"/>
    <property type="match status" value="1"/>
</dbReference>
<dbReference type="Pfam" id="PF03551">
    <property type="entry name" value="PadR"/>
    <property type="match status" value="1"/>
</dbReference>
<dbReference type="RefSeq" id="WP_380754109.1">
    <property type="nucleotide sequence ID" value="NZ_JBHSRF010000023.1"/>
</dbReference>
<evidence type="ECO:0000313" key="2">
    <source>
        <dbReference type="EMBL" id="MFC6082972.1"/>
    </source>
</evidence>
<name>A0ABW1NK93_9ACTN</name>
<dbReference type="PANTHER" id="PTHR33169">
    <property type="entry name" value="PADR-FAMILY TRANSCRIPTIONAL REGULATOR"/>
    <property type="match status" value="1"/>
</dbReference>
<evidence type="ECO:0000313" key="3">
    <source>
        <dbReference type="Proteomes" id="UP001596137"/>
    </source>
</evidence>
<dbReference type="InterPro" id="IPR036388">
    <property type="entry name" value="WH-like_DNA-bd_sf"/>
</dbReference>
<dbReference type="Gene3D" id="1.10.10.10">
    <property type="entry name" value="Winged helix-like DNA-binding domain superfamily/Winged helix DNA-binding domain"/>
    <property type="match status" value="1"/>
</dbReference>
<sequence>MANPLALAVLAWLLTEPMHPYELGRRLRRTGQDRYVKYSRGSLYMVVDQLRRAGFIAERETVRDTRRPERTVYTLTDAGRAEFHEWMRDLIGTPRQEYPQFGVALSLLGALAPEEVAALLRHRLLTLTTLAGELRAGARTAAEGGLSWPFPVEDEYRLAVLEAERRFVARLVDTLSAGGLPAEQA</sequence>
<proteinExistence type="predicted"/>
<keyword evidence="3" id="KW-1185">Reference proteome</keyword>
<comment type="caution">
    <text evidence="2">The sequence shown here is derived from an EMBL/GenBank/DDBJ whole genome shotgun (WGS) entry which is preliminary data.</text>
</comment>
<dbReference type="EMBL" id="JBHSRF010000023">
    <property type="protein sequence ID" value="MFC6082972.1"/>
    <property type="molecule type" value="Genomic_DNA"/>
</dbReference>
<protein>
    <submittedName>
        <fullName evidence="2">PadR family transcriptional regulator</fullName>
    </submittedName>
</protein>
<dbReference type="InterPro" id="IPR052509">
    <property type="entry name" value="Metal_resp_DNA-bind_regulator"/>
</dbReference>
<dbReference type="InterPro" id="IPR005149">
    <property type="entry name" value="Tscrpt_reg_PadR_N"/>
</dbReference>
<dbReference type="SUPFAM" id="SSF46785">
    <property type="entry name" value="Winged helix' DNA-binding domain"/>
    <property type="match status" value="1"/>
</dbReference>
<organism evidence="2 3">
    <name type="scientific">Sphaerisporangium aureirubrum</name>
    <dbReference type="NCBI Taxonomy" id="1544736"/>
    <lineage>
        <taxon>Bacteria</taxon>
        <taxon>Bacillati</taxon>
        <taxon>Actinomycetota</taxon>
        <taxon>Actinomycetes</taxon>
        <taxon>Streptosporangiales</taxon>
        <taxon>Streptosporangiaceae</taxon>
        <taxon>Sphaerisporangium</taxon>
    </lineage>
</organism>
<feature type="domain" description="Transcription regulator PadR N-terminal" evidence="1">
    <location>
        <begin position="9"/>
        <end position="85"/>
    </location>
</feature>
<dbReference type="Proteomes" id="UP001596137">
    <property type="component" value="Unassembled WGS sequence"/>
</dbReference>
<dbReference type="InterPro" id="IPR036390">
    <property type="entry name" value="WH_DNA-bd_sf"/>
</dbReference>
<gene>
    <name evidence="2" type="ORF">ACFP1K_17505</name>
</gene>
<evidence type="ECO:0000259" key="1">
    <source>
        <dbReference type="Pfam" id="PF03551"/>
    </source>
</evidence>
<reference evidence="3" key="1">
    <citation type="journal article" date="2019" name="Int. J. Syst. Evol. Microbiol.">
        <title>The Global Catalogue of Microorganisms (GCM) 10K type strain sequencing project: providing services to taxonomists for standard genome sequencing and annotation.</title>
        <authorList>
            <consortium name="The Broad Institute Genomics Platform"/>
            <consortium name="The Broad Institute Genome Sequencing Center for Infectious Disease"/>
            <person name="Wu L."/>
            <person name="Ma J."/>
        </authorList>
    </citation>
    <scope>NUCLEOTIDE SEQUENCE [LARGE SCALE GENOMIC DNA]</scope>
    <source>
        <strain evidence="3">JCM 30346</strain>
    </source>
</reference>